<evidence type="ECO:0000313" key="2">
    <source>
        <dbReference type="EMBL" id="MDC8830903.1"/>
    </source>
</evidence>
<dbReference type="InterPro" id="IPR036291">
    <property type="entry name" value="NAD(P)-bd_dom_sf"/>
</dbReference>
<evidence type="ECO:0000256" key="1">
    <source>
        <dbReference type="ARBA" id="ARBA00023002"/>
    </source>
</evidence>
<dbReference type="PRINTS" id="PR00080">
    <property type="entry name" value="SDRFAMILY"/>
</dbReference>
<dbReference type="PANTHER" id="PTHR43658:SF8">
    <property type="entry name" value="17-BETA-HYDROXYSTEROID DEHYDROGENASE 14-RELATED"/>
    <property type="match status" value="1"/>
</dbReference>
<organism evidence="2 3">
    <name type="scientific">Alteromonas gilva</name>
    <dbReference type="NCBI Taxonomy" id="2987522"/>
    <lineage>
        <taxon>Bacteria</taxon>
        <taxon>Pseudomonadati</taxon>
        <taxon>Pseudomonadota</taxon>
        <taxon>Gammaproteobacteria</taxon>
        <taxon>Alteromonadales</taxon>
        <taxon>Alteromonadaceae</taxon>
        <taxon>Alteromonas/Salinimonas group</taxon>
        <taxon>Alteromonas</taxon>
    </lineage>
</organism>
<accession>A0ABT5L556</accession>
<evidence type="ECO:0000313" key="3">
    <source>
        <dbReference type="Proteomes" id="UP001218788"/>
    </source>
</evidence>
<dbReference type="PRINTS" id="PR00081">
    <property type="entry name" value="GDHRDH"/>
</dbReference>
<keyword evidence="1" id="KW-0560">Oxidoreductase</keyword>
<dbReference type="Proteomes" id="UP001218788">
    <property type="component" value="Unassembled WGS sequence"/>
</dbReference>
<dbReference type="PROSITE" id="PS00061">
    <property type="entry name" value="ADH_SHORT"/>
    <property type="match status" value="1"/>
</dbReference>
<reference evidence="2 3" key="1">
    <citation type="submission" date="2022-10" db="EMBL/GenBank/DDBJ databases">
        <title>Alteromonas sp. chi3 Genome sequencing.</title>
        <authorList>
            <person name="Park S."/>
        </authorList>
    </citation>
    <scope>NUCLEOTIDE SEQUENCE [LARGE SCALE GENOMIC DNA]</scope>
    <source>
        <strain evidence="3">chi3</strain>
    </source>
</reference>
<protein>
    <submittedName>
        <fullName evidence="2">SDR family oxidoreductase</fullName>
    </submittedName>
</protein>
<dbReference type="Gene3D" id="3.40.50.720">
    <property type="entry name" value="NAD(P)-binding Rossmann-like Domain"/>
    <property type="match status" value="1"/>
</dbReference>
<dbReference type="EMBL" id="JAQQXP010000001">
    <property type="protein sequence ID" value="MDC8830903.1"/>
    <property type="molecule type" value="Genomic_DNA"/>
</dbReference>
<name>A0ABT5L556_9ALTE</name>
<comment type="caution">
    <text evidence="2">The sequence shown here is derived from an EMBL/GenBank/DDBJ whole genome shotgun (WGS) entry which is preliminary data.</text>
</comment>
<dbReference type="InterPro" id="IPR020904">
    <property type="entry name" value="Sc_DH/Rdtase_CS"/>
</dbReference>
<gene>
    <name evidence="2" type="ORF">OIK42_09030</name>
</gene>
<dbReference type="RefSeq" id="WP_273639880.1">
    <property type="nucleotide sequence ID" value="NZ_JAQQXP010000001.1"/>
</dbReference>
<sequence length="257" mass="26429">MQINTSAAVITGGCSGLGLAAAKALVAKGANVVLLDINQQAGAEQVNALGDANTLFVQADVTNEQQVTAALEQAVARFGKIDICVNCAGIAPAERTLDKAAQPASLAKFNQAIAINLSGTFNVARLAASHMAANNPTPSEERGVIINTASIAGYEGQIGQTAYAASKAGIIGMTLPMARDLAATGIRVNSIAPGVMATPLLTAMPQSVQDALGAGVPYPKRLGRPEEFAQLVIHIIENSYLNGETIRLDGGLRMQPK</sequence>
<dbReference type="SUPFAM" id="SSF51735">
    <property type="entry name" value="NAD(P)-binding Rossmann-fold domains"/>
    <property type="match status" value="1"/>
</dbReference>
<keyword evidence="3" id="KW-1185">Reference proteome</keyword>
<dbReference type="InterPro" id="IPR002347">
    <property type="entry name" value="SDR_fam"/>
</dbReference>
<proteinExistence type="predicted"/>
<dbReference type="Pfam" id="PF13561">
    <property type="entry name" value="adh_short_C2"/>
    <property type="match status" value="1"/>
</dbReference>
<dbReference type="PANTHER" id="PTHR43658">
    <property type="entry name" value="SHORT-CHAIN DEHYDROGENASE/REDUCTASE"/>
    <property type="match status" value="1"/>
</dbReference>